<dbReference type="InterPro" id="IPR025275">
    <property type="entry name" value="DUF4015"/>
</dbReference>
<feature type="domain" description="DUF4015" evidence="2">
    <location>
        <begin position="62"/>
        <end position="107"/>
    </location>
</feature>
<keyword evidence="1" id="KW-0812">Transmembrane</keyword>
<keyword evidence="1" id="KW-0472">Membrane</keyword>
<dbReference type="Pfam" id="PF13200">
    <property type="entry name" value="DUF4015"/>
    <property type="match status" value="1"/>
</dbReference>
<reference evidence="4" key="1">
    <citation type="submission" date="2017-09" db="EMBL/GenBank/DDBJ databases">
        <title>Depth-based differentiation of microbial function through sediment-hosted aquifers and enrichment of novel symbionts in the deep terrestrial subsurface.</title>
        <authorList>
            <person name="Probst A.J."/>
            <person name="Ladd B."/>
            <person name="Jarett J.K."/>
            <person name="Geller-Mcgrath D.E."/>
            <person name="Sieber C.M.K."/>
            <person name="Emerson J.B."/>
            <person name="Anantharaman K."/>
            <person name="Thomas B.C."/>
            <person name="Malmstrom R."/>
            <person name="Stieglmeier M."/>
            <person name="Klingl A."/>
            <person name="Woyke T."/>
            <person name="Ryan C.M."/>
            <person name="Banfield J.F."/>
        </authorList>
    </citation>
    <scope>NUCLEOTIDE SEQUENCE [LARGE SCALE GENOMIC DNA]</scope>
</reference>
<feature type="transmembrane region" description="Helical" evidence="1">
    <location>
        <begin position="6"/>
        <end position="24"/>
    </location>
</feature>
<dbReference type="Proteomes" id="UP000230154">
    <property type="component" value="Unassembled WGS sequence"/>
</dbReference>
<dbReference type="AlphaFoldDB" id="A0A2H0TRL6"/>
<feature type="non-terminal residue" evidence="3">
    <location>
        <position position="108"/>
    </location>
</feature>
<evidence type="ECO:0000259" key="2">
    <source>
        <dbReference type="Pfam" id="PF13200"/>
    </source>
</evidence>
<protein>
    <recommendedName>
        <fullName evidence="2">DUF4015 domain-containing protein</fullName>
    </recommendedName>
</protein>
<gene>
    <name evidence="3" type="ORF">COU35_00515</name>
</gene>
<evidence type="ECO:0000313" key="3">
    <source>
        <dbReference type="EMBL" id="PIR74795.1"/>
    </source>
</evidence>
<dbReference type="EMBL" id="PFCB01000004">
    <property type="protein sequence ID" value="PIR74795.1"/>
    <property type="molecule type" value="Genomic_DNA"/>
</dbReference>
<proteinExistence type="predicted"/>
<sequence length="108" mass="12735">MRHHRLIYIAFLTVSFIAIFALLWQWHLTSHAYDEWIHAETAIFSTHHIYKKQKPEKRVVKGLYLTAYSANNDNTRHAIIDLIDKTELNAVVIDIKDYTGYVLYDSDI</sequence>
<keyword evidence="1" id="KW-1133">Transmembrane helix</keyword>
<evidence type="ECO:0000256" key="1">
    <source>
        <dbReference type="SAM" id="Phobius"/>
    </source>
</evidence>
<organism evidence="3 4">
    <name type="scientific">Candidatus Magasanikbacteria bacterium CG10_big_fil_rev_8_21_14_0_10_47_10</name>
    <dbReference type="NCBI Taxonomy" id="1974652"/>
    <lineage>
        <taxon>Bacteria</taxon>
        <taxon>Candidatus Magasanikiibacteriota</taxon>
    </lineage>
</organism>
<comment type="caution">
    <text evidence="3">The sequence shown here is derived from an EMBL/GenBank/DDBJ whole genome shotgun (WGS) entry which is preliminary data.</text>
</comment>
<accession>A0A2H0TRL6</accession>
<name>A0A2H0TRL6_9BACT</name>
<evidence type="ECO:0000313" key="4">
    <source>
        <dbReference type="Proteomes" id="UP000230154"/>
    </source>
</evidence>